<dbReference type="CDD" id="cd12281">
    <property type="entry name" value="RRM1_TatSF1_like"/>
    <property type="match status" value="1"/>
</dbReference>
<dbReference type="Pfam" id="PF00076">
    <property type="entry name" value="RRM_1"/>
    <property type="match status" value="2"/>
</dbReference>
<dbReference type="GO" id="GO:0005686">
    <property type="term" value="C:U2 snRNP"/>
    <property type="evidence" value="ECO:0007669"/>
    <property type="project" value="TreeGrafter"/>
</dbReference>
<reference evidence="8 9" key="1">
    <citation type="journal article" date="2009" name="Science">
        <title>Green evolution and dynamic adaptations revealed by genomes of the marine picoeukaryotes Micromonas.</title>
        <authorList>
            <person name="Worden A.Z."/>
            <person name="Lee J.H."/>
            <person name="Mock T."/>
            <person name="Rouze P."/>
            <person name="Simmons M.P."/>
            <person name="Aerts A.L."/>
            <person name="Allen A.E."/>
            <person name="Cuvelier M.L."/>
            <person name="Derelle E."/>
            <person name="Everett M.V."/>
            <person name="Foulon E."/>
            <person name="Grimwood J."/>
            <person name="Gundlach H."/>
            <person name="Henrissat B."/>
            <person name="Napoli C."/>
            <person name="McDonald S.M."/>
            <person name="Parker M.S."/>
            <person name="Rombauts S."/>
            <person name="Salamov A."/>
            <person name="Von Dassow P."/>
            <person name="Badger J.H."/>
            <person name="Coutinho P.M."/>
            <person name="Demir E."/>
            <person name="Dubchak I."/>
            <person name="Gentemann C."/>
            <person name="Eikrem W."/>
            <person name="Gready J.E."/>
            <person name="John U."/>
            <person name="Lanier W."/>
            <person name="Lindquist E.A."/>
            <person name="Lucas S."/>
            <person name="Mayer K.F."/>
            <person name="Moreau H."/>
            <person name="Not F."/>
            <person name="Otillar R."/>
            <person name="Panaud O."/>
            <person name="Pangilinan J."/>
            <person name="Paulsen I."/>
            <person name="Piegu B."/>
            <person name="Poliakov A."/>
            <person name="Robbens S."/>
            <person name="Schmutz J."/>
            <person name="Toulza E."/>
            <person name="Wyss T."/>
            <person name="Zelensky A."/>
            <person name="Zhou K."/>
            <person name="Armbrust E.V."/>
            <person name="Bhattacharya D."/>
            <person name="Goodenough U.W."/>
            <person name="Van de Peer Y."/>
            <person name="Grigoriev I.V."/>
        </authorList>
    </citation>
    <scope>NUCLEOTIDE SEQUENCE [LARGE SCALE GENOMIC DNA]</scope>
    <source>
        <strain evidence="9">RCC299 / NOUM17</strain>
    </source>
</reference>
<dbReference type="Proteomes" id="UP000002009">
    <property type="component" value="Chromosome 6"/>
</dbReference>
<evidence type="ECO:0000256" key="4">
    <source>
        <dbReference type="ARBA" id="ARBA00022884"/>
    </source>
</evidence>
<protein>
    <recommendedName>
        <fullName evidence="7">RRM domain-containing protein</fullName>
    </recommendedName>
</protein>
<feature type="non-terminal residue" evidence="8">
    <location>
        <position position="244"/>
    </location>
</feature>
<dbReference type="InterPro" id="IPR000504">
    <property type="entry name" value="RRM_dom"/>
</dbReference>
<evidence type="ECO:0000256" key="2">
    <source>
        <dbReference type="ARBA" id="ARBA00022664"/>
    </source>
</evidence>
<dbReference type="eggNOG" id="KOG1548">
    <property type="taxonomic scope" value="Eukaryota"/>
</dbReference>
<evidence type="ECO:0000313" key="9">
    <source>
        <dbReference type="Proteomes" id="UP000002009"/>
    </source>
</evidence>
<dbReference type="PROSITE" id="PS50102">
    <property type="entry name" value="RRM"/>
    <property type="match status" value="2"/>
</dbReference>
<name>C1E846_MICCC</name>
<dbReference type="SUPFAM" id="SSF54928">
    <property type="entry name" value="RNA-binding domain, RBD"/>
    <property type="match status" value="1"/>
</dbReference>
<evidence type="ECO:0000259" key="7">
    <source>
        <dbReference type="PROSITE" id="PS50102"/>
    </source>
</evidence>
<feature type="domain" description="RRM" evidence="7">
    <location>
        <begin position="2"/>
        <end position="91"/>
    </location>
</feature>
<dbReference type="GO" id="GO:0003723">
    <property type="term" value="F:RNA binding"/>
    <property type="evidence" value="ECO:0007669"/>
    <property type="project" value="UniProtKB-UniRule"/>
</dbReference>
<dbReference type="InterPro" id="IPR034393">
    <property type="entry name" value="TatSF1-like"/>
</dbReference>
<dbReference type="InterPro" id="IPR035979">
    <property type="entry name" value="RBD_domain_sf"/>
</dbReference>
<organism evidence="8 9">
    <name type="scientific">Micromonas commoda (strain RCC299 / NOUM17 / CCMP2709)</name>
    <name type="common">Picoplanktonic green alga</name>
    <dbReference type="NCBI Taxonomy" id="296587"/>
    <lineage>
        <taxon>Eukaryota</taxon>
        <taxon>Viridiplantae</taxon>
        <taxon>Chlorophyta</taxon>
        <taxon>Mamiellophyceae</taxon>
        <taxon>Mamiellales</taxon>
        <taxon>Mamiellaceae</taxon>
        <taxon>Micromonas</taxon>
    </lineage>
</organism>
<dbReference type="OrthoDB" id="10258585at2759"/>
<evidence type="ECO:0000256" key="6">
    <source>
        <dbReference type="PROSITE-ProRule" id="PRU00176"/>
    </source>
</evidence>
<accession>C1E846</accession>
<dbReference type="InterPro" id="IPR012677">
    <property type="entry name" value="Nucleotide-bd_a/b_plait_sf"/>
</dbReference>
<dbReference type="SMART" id="SM00360">
    <property type="entry name" value="RRM"/>
    <property type="match status" value="2"/>
</dbReference>
<comment type="similarity">
    <text evidence="1">Belongs to the HTATSF1 family.</text>
</comment>
<dbReference type="CDD" id="cd12285">
    <property type="entry name" value="RRM3_RBM39_like"/>
    <property type="match status" value="1"/>
</dbReference>
<dbReference type="RefSeq" id="XP_002502831.1">
    <property type="nucleotide sequence ID" value="XM_002502785.1"/>
</dbReference>
<evidence type="ECO:0000256" key="3">
    <source>
        <dbReference type="ARBA" id="ARBA00022737"/>
    </source>
</evidence>
<gene>
    <name evidence="8" type="ORF">MICPUN_69885</name>
</gene>
<keyword evidence="3" id="KW-0677">Repeat</keyword>
<dbReference type="FunFam" id="3.30.70.330:FF:000105">
    <property type="entry name" value="HIV Tat-specific factor 1 homolog"/>
    <property type="match status" value="1"/>
</dbReference>
<evidence type="ECO:0000313" key="8">
    <source>
        <dbReference type="EMBL" id="ACO64089.1"/>
    </source>
</evidence>
<dbReference type="STRING" id="296587.C1E846"/>
<proteinExistence type="inferred from homology"/>
<feature type="domain" description="RRM" evidence="7">
    <location>
        <begin position="134"/>
        <end position="219"/>
    </location>
</feature>
<dbReference type="OMA" id="IVISKPM"/>
<sequence length="244" mass="26906">NTSVYVTGLPDDAEVDEVKEVFSKCGVIKLDADTAAPRIKLYRHKETGELKGDGLVTYLKEPSVQLACTILDGAPFRHTMGTNMTVTPAKFEMKGDFVAKKRSGGKKRKAAVIAKQEAELGWGGFDDTKDRKKTTVIIKHMFTLDEMFSDPNFRVELEEDVEAECGKFGAVDKVKVFTTNPEGVVSVRFKDGGDAQKCVTAMKGRWFGGRQLEASLWDGFTNFAKAGLESTEEDEAKRLKAFGD</sequence>
<dbReference type="InterPro" id="IPR034392">
    <property type="entry name" value="TatSF1-like_RRM1"/>
</dbReference>
<dbReference type="KEGG" id="mis:MICPUN_69885"/>
<dbReference type="AlphaFoldDB" id="C1E846"/>
<keyword evidence="4 6" id="KW-0694">RNA-binding</keyword>
<evidence type="ECO:0000256" key="1">
    <source>
        <dbReference type="ARBA" id="ARBA00007747"/>
    </source>
</evidence>
<dbReference type="PANTHER" id="PTHR15608:SF0">
    <property type="entry name" value="HIV TAT-SPECIFIC FACTOR 1"/>
    <property type="match status" value="1"/>
</dbReference>
<dbReference type="InParanoid" id="C1E846"/>
<keyword evidence="9" id="KW-1185">Reference proteome</keyword>
<dbReference type="FunFam" id="3.30.70.330:FF:000329">
    <property type="entry name" value="splicing factor U2AF-associated protein 2"/>
    <property type="match status" value="1"/>
</dbReference>
<feature type="non-terminal residue" evidence="8">
    <location>
        <position position="1"/>
    </location>
</feature>
<dbReference type="GO" id="GO:0005684">
    <property type="term" value="C:U2-type spliceosomal complex"/>
    <property type="evidence" value="ECO:0007669"/>
    <property type="project" value="TreeGrafter"/>
</dbReference>
<keyword evidence="5" id="KW-0508">mRNA splicing</keyword>
<keyword evidence="2" id="KW-0507">mRNA processing</keyword>
<dbReference type="Gene3D" id="3.30.70.330">
    <property type="match status" value="2"/>
</dbReference>
<evidence type="ECO:0000256" key="5">
    <source>
        <dbReference type="ARBA" id="ARBA00023187"/>
    </source>
</evidence>
<dbReference type="PANTHER" id="PTHR15608">
    <property type="entry name" value="SPLICING FACTOR U2AF-ASSOCIATED PROTEIN 2"/>
    <property type="match status" value="1"/>
</dbReference>
<dbReference type="EMBL" id="CP001327">
    <property type="protein sequence ID" value="ACO64089.1"/>
    <property type="molecule type" value="Genomic_DNA"/>
</dbReference>
<dbReference type="GeneID" id="8244119"/>
<dbReference type="GO" id="GO:0000398">
    <property type="term" value="P:mRNA splicing, via spliceosome"/>
    <property type="evidence" value="ECO:0007669"/>
    <property type="project" value="InterPro"/>
</dbReference>